<evidence type="ECO:0000256" key="5">
    <source>
        <dbReference type="ARBA" id="ARBA00022825"/>
    </source>
</evidence>
<evidence type="ECO:0000313" key="10">
    <source>
        <dbReference type="Proteomes" id="UP000036503"/>
    </source>
</evidence>
<evidence type="ECO:0000256" key="2">
    <source>
        <dbReference type="ARBA" id="ARBA00022645"/>
    </source>
</evidence>
<dbReference type="InterPro" id="IPR040449">
    <property type="entry name" value="Peptidase_S66_N"/>
</dbReference>
<feature type="domain" description="LD-carboxypeptidase N-terminal" evidence="7">
    <location>
        <begin position="16"/>
        <end position="131"/>
    </location>
</feature>
<dbReference type="Gene3D" id="3.40.50.10740">
    <property type="entry name" value="Class I glutamine amidotransferase-like"/>
    <property type="match status" value="1"/>
</dbReference>
<dbReference type="STRING" id="39029.BSR42_12045"/>
<evidence type="ECO:0000256" key="1">
    <source>
        <dbReference type="ARBA" id="ARBA00010233"/>
    </source>
</evidence>
<reference evidence="9 10" key="1">
    <citation type="submission" date="2015-06" db="EMBL/GenBank/DDBJ databases">
        <title>Draft genome sequence of beer spoilage bacterium Megasphaera cerevisiae type strain 20462.</title>
        <authorList>
            <person name="Kutumbaka K."/>
            <person name="Pasmowitz J."/>
            <person name="Mategko J."/>
            <person name="Reyes D."/>
            <person name="Friedrich A."/>
            <person name="Han S."/>
            <person name="Martens-Habbena W."/>
            <person name="Neal-McKinney J."/>
            <person name="Janagama H.K."/>
            <person name="Nadala C."/>
            <person name="Samadpour M."/>
        </authorList>
    </citation>
    <scope>NUCLEOTIDE SEQUENCE [LARGE SCALE GENOMIC DNA]</scope>
    <source>
        <strain evidence="9 10">DSM 20462</strain>
    </source>
</reference>
<dbReference type="EMBL" id="LEKT01000033">
    <property type="protein sequence ID" value="KMO86112.1"/>
    <property type="molecule type" value="Genomic_DNA"/>
</dbReference>
<protein>
    <submittedName>
        <fullName evidence="9">Peptidase</fullName>
    </submittedName>
</protein>
<keyword evidence="5" id="KW-0720">Serine protease</keyword>
<sequence length="313" mass="33415">MNIYRLGKPLCPGDTIGVVAPSSALAEDTLEQGLAILHGLGYHTKLGLSVGAHWGYLAGTDAARAADIRAAFADNEVDGIICLRGGYGATRLLPLLDYECIAAHPKLFVGFSDITALHTVLLQRCHLAPVHSMMVMPLGRGASDYTVRQFAAGLQDPYQDGAYELPPGCRLETIVPGMAEGILCGGNMMLLAAMTGTPYALDGTGAILLLEEVGEEAYALDRMLCQLEQSGLIERAAGIIFGEFSGCTPVEAAPYEFTVRDVIYEYAARWQKPAVCGFPAGHGADNAWLPFGRSVRLSLMADKADVVRLPDRI</sequence>
<feature type="active site" description="Charge relay system" evidence="6">
    <location>
        <position position="282"/>
    </location>
</feature>
<evidence type="ECO:0000259" key="8">
    <source>
        <dbReference type="Pfam" id="PF17676"/>
    </source>
</evidence>
<evidence type="ECO:0000256" key="6">
    <source>
        <dbReference type="PIRSR" id="PIRSR028757-1"/>
    </source>
</evidence>
<keyword evidence="10" id="KW-1185">Reference proteome</keyword>
<comment type="caution">
    <text evidence="9">The sequence shown here is derived from an EMBL/GenBank/DDBJ whole genome shotgun (WGS) entry which is preliminary data.</text>
</comment>
<dbReference type="PANTHER" id="PTHR30237:SF2">
    <property type="entry name" value="MUREIN TETRAPEPTIDE CARBOXYPEPTIDASE"/>
    <property type="match status" value="1"/>
</dbReference>
<evidence type="ECO:0000313" key="9">
    <source>
        <dbReference type="EMBL" id="KMO86112.1"/>
    </source>
</evidence>
<dbReference type="Pfam" id="PF17676">
    <property type="entry name" value="Peptidase_S66C"/>
    <property type="match status" value="1"/>
</dbReference>
<dbReference type="SUPFAM" id="SSF52317">
    <property type="entry name" value="Class I glutamine amidotransferase-like"/>
    <property type="match status" value="1"/>
</dbReference>
<keyword evidence="4" id="KW-0378">Hydrolase</keyword>
<dbReference type="InterPro" id="IPR029062">
    <property type="entry name" value="Class_I_gatase-like"/>
</dbReference>
<evidence type="ECO:0000256" key="3">
    <source>
        <dbReference type="ARBA" id="ARBA00022670"/>
    </source>
</evidence>
<dbReference type="CDD" id="cd07025">
    <property type="entry name" value="Peptidase_S66"/>
    <property type="match status" value="1"/>
</dbReference>
<dbReference type="GO" id="GO:0008236">
    <property type="term" value="F:serine-type peptidase activity"/>
    <property type="evidence" value="ECO:0007669"/>
    <property type="project" value="UniProtKB-KW"/>
</dbReference>
<dbReference type="FunCoup" id="A0A0J6WWC8">
    <property type="interactions" value="83"/>
</dbReference>
<organism evidence="9 10">
    <name type="scientific">Megasphaera cerevisiae DSM 20462</name>
    <dbReference type="NCBI Taxonomy" id="1122219"/>
    <lineage>
        <taxon>Bacteria</taxon>
        <taxon>Bacillati</taxon>
        <taxon>Bacillota</taxon>
        <taxon>Negativicutes</taxon>
        <taxon>Veillonellales</taxon>
        <taxon>Veillonellaceae</taxon>
        <taxon>Megasphaera</taxon>
    </lineage>
</organism>
<dbReference type="PIRSF" id="PIRSF028757">
    <property type="entry name" value="LD-carboxypeptidase"/>
    <property type="match status" value="1"/>
</dbReference>
<evidence type="ECO:0000256" key="4">
    <source>
        <dbReference type="ARBA" id="ARBA00022801"/>
    </source>
</evidence>
<dbReference type="Gene3D" id="3.50.30.60">
    <property type="entry name" value="LD-carboxypeptidase A C-terminal domain-like"/>
    <property type="match status" value="1"/>
</dbReference>
<feature type="active site" description="Charge relay system" evidence="6">
    <location>
        <position position="211"/>
    </location>
</feature>
<dbReference type="PANTHER" id="PTHR30237">
    <property type="entry name" value="MURAMOYLTETRAPEPTIDE CARBOXYPEPTIDASE"/>
    <property type="match status" value="1"/>
</dbReference>
<dbReference type="SUPFAM" id="SSF141986">
    <property type="entry name" value="LD-carboxypeptidase A C-terminal domain-like"/>
    <property type="match status" value="1"/>
</dbReference>
<dbReference type="AlphaFoldDB" id="A0A0J6WWC8"/>
<dbReference type="GO" id="GO:0006508">
    <property type="term" value="P:proteolysis"/>
    <property type="evidence" value="ECO:0007669"/>
    <property type="project" value="UniProtKB-KW"/>
</dbReference>
<dbReference type="PATRIC" id="fig|1122219.3.peg.1815"/>
<feature type="domain" description="LD-carboxypeptidase C-terminal" evidence="8">
    <location>
        <begin position="180"/>
        <end position="297"/>
    </location>
</feature>
<dbReference type="GO" id="GO:0004180">
    <property type="term" value="F:carboxypeptidase activity"/>
    <property type="evidence" value="ECO:0007669"/>
    <property type="project" value="UniProtKB-KW"/>
</dbReference>
<feature type="active site" description="Nucleophile" evidence="6">
    <location>
        <position position="112"/>
    </location>
</feature>
<dbReference type="Pfam" id="PF02016">
    <property type="entry name" value="Peptidase_S66"/>
    <property type="match status" value="1"/>
</dbReference>
<name>A0A0J6WWC8_9FIRM</name>
<dbReference type="Proteomes" id="UP000036503">
    <property type="component" value="Unassembled WGS sequence"/>
</dbReference>
<dbReference type="InterPro" id="IPR040921">
    <property type="entry name" value="Peptidase_S66C"/>
</dbReference>
<dbReference type="InterPro" id="IPR003507">
    <property type="entry name" value="S66_fam"/>
</dbReference>
<dbReference type="RefSeq" id="WP_048514684.1">
    <property type="nucleotide sequence ID" value="NZ_FUXD01000056.1"/>
</dbReference>
<keyword evidence="3" id="KW-0645">Protease</keyword>
<accession>A0A0J6WWC8</accession>
<gene>
    <name evidence="9" type="ORF">AB840_09920</name>
</gene>
<dbReference type="OrthoDB" id="9807329at2"/>
<dbReference type="InterPro" id="IPR027478">
    <property type="entry name" value="LdcA_N"/>
</dbReference>
<evidence type="ECO:0000259" key="7">
    <source>
        <dbReference type="Pfam" id="PF02016"/>
    </source>
</evidence>
<proteinExistence type="inferred from homology"/>
<keyword evidence="2" id="KW-0121">Carboxypeptidase</keyword>
<dbReference type="InterPro" id="IPR027461">
    <property type="entry name" value="Carboxypeptidase_A_C_sf"/>
</dbReference>
<comment type="similarity">
    <text evidence="1">Belongs to the peptidase S66 family.</text>
</comment>
<dbReference type="InParanoid" id="A0A0J6WWC8"/>